<organism evidence="1 2">
    <name type="scientific">Legionella busanensis</name>
    <dbReference type="NCBI Taxonomy" id="190655"/>
    <lineage>
        <taxon>Bacteria</taxon>
        <taxon>Pseudomonadati</taxon>
        <taxon>Pseudomonadota</taxon>
        <taxon>Gammaproteobacteria</taxon>
        <taxon>Legionellales</taxon>
        <taxon>Legionellaceae</taxon>
        <taxon>Legionella</taxon>
    </lineage>
</organism>
<dbReference type="AlphaFoldDB" id="A0A378K998"/>
<name>A0A378K998_9GAMM</name>
<keyword evidence="2" id="KW-1185">Reference proteome</keyword>
<sequence length="67" mass="7783">MCYTLIMKKQTLINTNPYLKDADNRKRLVQRSVRTSCGVEGIYEKNLVLQSFNIPSQGKKKIYKTSK</sequence>
<evidence type="ECO:0000313" key="1">
    <source>
        <dbReference type="EMBL" id="STX81518.1"/>
    </source>
</evidence>
<gene>
    <name evidence="1" type="ORF">NCTC13316_03391</name>
</gene>
<proteinExistence type="predicted"/>
<dbReference type="EMBL" id="UGOD01000005">
    <property type="protein sequence ID" value="STX81518.1"/>
    <property type="molecule type" value="Genomic_DNA"/>
</dbReference>
<protein>
    <submittedName>
        <fullName evidence="1">Uncharacterized protein</fullName>
    </submittedName>
</protein>
<accession>A0A378K998</accession>
<reference evidence="1 2" key="1">
    <citation type="submission" date="2018-06" db="EMBL/GenBank/DDBJ databases">
        <authorList>
            <consortium name="Pathogen Informatics"/>
            <person name="Doyle S."/>
        </authorList>
    </citation>
    <scope>NUCLEOTIDE SEQUENCE [LARGE SCALE GENOMIC DNA]</scope>
    <source>
        <strain evidence="1 2">NCTC13316</strain>
    </source>
</reference>
<evidence type="ECO:0000313" key="2">
    <source>
        <dbReference type="Proteomes" id="UP000254794"/>
    </source>
</evidence>
<dbReference type="Proteomes" id="UP000254794">
    <property type="component" value="Unassembled WGS sequence"/>
</dbReference>